<organism evidence="1 2">
    <name type="scientific">Anoxybacter fermentans</name>
    <dbReference type="NCBI Taxonomy" id="1323375"/>
    <lineage>
        <taxon>Bacteria</taxon>
        <taxon>Bacillati</taxon>
        <taxon>Bacillota</taxon>
        <taxon>Clostridia</taxon>
        <taxon>Halanaerobiales</taxon>
        <taxon>Anoxybacter</taxon>
    </lineage>
</organism>
<dbReference type="KEGG" id="aft:BBF96_12200"/>
<dbReference type="RefSeq" id="WP_127017440.1">
    <property type="nucleotide sequence ID" value="NZ_CP016379.1"/>
</dbReference>
<proteinExistence type="predicted"/>
<evidence type="ECO:0000313" key="2">
    <source>
        <dbReference type="Proteomes" id="UP000267250"/>
    </source>
</evidence>
<protein>
    <submittedName>
        <fullName evidence="1">Uncharacterized protein</fullName>
    </submittedName>
</protein>
<accession>A0A3Q9HRQ2</accession>
<keyword evidence="2" id="KW-1185">Reference proteome</keyword>
<dbReference type="EMBL" id="CP016379">
    <property type="protein sequence ID" value="AZR74091.1"/>
    <property type="molecule type" value="Genomic_DNA"/>
</dbReference>
<dbReference type="AlphaFoldDB" id="A0A3Q9HRQ2"/>
<gene>
    <name evidence="1" type="ORF">BBF96_12200</name>
</gene>
<evidence type="ECO:0000313" key="1">
    <source>
        <dbReference type="EMBL" id="AZR74091.1"/>
    </source>
</evidence>
<reference evidence="1 2" key="1">
    <citation type="submission" date="2016-07" db="EMBL/GenBank/DDBJ databases">
        <title>Genome and transcriptome analysis of iron-reducing fermentative bacteria Anoxybacter fermentans.</title>
        <authorList>
            <person name="Zeng X."/>
            <person name="Shao Z."/>
        </authorList>
    </citation>
    <scope>NUCLEOTIDE SEQUENCE [LARGE SCALE GENOMIC DNA]</scope>
    <source>
        <strain evidence="1 2">DY22613</strain>
    </source>
</reference>
<name>A0A3Q9HRQ2_9FIRM</name>
<dbReference type="Proteomes" id="UP000267250">
    <property type="component" value="Chromosome"/>
</dbReference>
<dbReference type="PROSITE" id="PS51257">
    <property type="entry name" value="PROKAR_LIPOPROTEIN"/>
    <property type="match status" value="1"/>
</dbReference>
<sequence>MKLKRVKKELLIIVSIVFVLILSSCIVIGNVTDEISNIIYLFSESLKNSDSKTFKQLVSTSGIDIIRNFVSGGFGTRGRNIWRYYSIDSIPSNLKFPIEGEVPVDLSKLFQGTIENKNNKIPIITLKNIQFNFQNDDLTTSQIIDICRKIRSGENENDSSPRIYLLGDKELVLTESEIISGLPIGSWAVFERTGKSYSLRAIIDLR</sequence>